<gene>
    <name evidence="14" type="ORF">BCR21_14850</name>
</gene>
<accession>A0A1E5GA97</accession>
<evidence type="ECO:0000256" key="10">
    <source>
        <dbReference type="ARBA" id="ARBA00023136"/>
    </source>
</evidence>
<keyword evidence="5 13" id="KW-0812">Transmembrane</keyword>
<dbReference type="Proteomes" id="UP000094068">
    <property type="component" value="Unassembled WGS sequence"/>
</dbReference>
<dbReference type="RefSeq" id="WP_069647297.1">
    <property type="nucleotide sequence ID" value="NZ_MIJZ01000016.1"/>
</dbReference>
<dbReference type="AlphaFoldDB" id="A0A1E5GA97"/>
<proteinExistence type="inferred from homology"/>
<evidence type="ECO:0000256" key="2">
    <source>
        <dbReference type="ARBA" id="ARBA00006920"/>
    </source>
</evidence>
<evidence type="ECO:0000256" key="7">
    <source>
        <dbReference type="ARBA" id="ARBA00022958"/>
    </source>
</evidence>
<evidence type="ECO:0000256" key="13">
    <source>
        <dbReference type="SAM" id="Phobius"/>
    </source>
</evidence>
<dbReference type="GO" id="GO:0005267">
    <property type="term" value="F:potassium channel activity"/>
    <property type="evidence" value="ECO:0007669"/>
    <property type="project" value="UniProtKB-KW"/>
</dbReference>
<sequence length="210" mass="24214">MTLVDGKLRIELFSDAVIAIVITIAALEIPIPYNGVSNQFIESLITFAISFFIVAGYWNDHRKLFEQVGKINERFVLRNTCFLFSLVLIPVFTKWSMEAADKQVPMLAYGVLLMFINATFSGLFLAGIPLAKEPTEDVGHFKQLYKNRDHVYYVAILLAMGIGYFIPQLALLLFIGLPIISYFLKTNFEEKFEEQHRLEHRRNNRQKRKS</sequence>
<feature type="transmembrane region" description="Helical" evidence="13">
    <location>
        <begin position="12"/>
        <end position="33"/>
    </location>
</feature>
<dbReference type="GO" id="GO:0016020">
    <property type="term" value="C:membrane"/>
    <property type="evidence" value="ECO:0007669"/>
    <property type="project" value="UniProtKB-SubCell"/>
</dbReference>
<dbReference type="Pfam" id="PF06736">
    <property type="entry name" value="TMEM175"/>
    <property type="match status" value="1"/>
</dbReference>
<evidence type="ECO:0000256" key="5">
    <source>
        <dbReference type="ARBA" id="ARBA00022692"/>
    </source>
</evidence>
<keyword evidence="8 13" id="KW-1133">Transmembrane helix</keyword>
<protein>
    <recommendedName>
        <fullName evidence="16">DUF1211 domain-containing membrane protein</fullName>
    </recommendedName>
</protein>
<dbReference type="EMBL" id="MIJZ01000016">
    <property type="protein sequence ID" value="OEG09619.1"/>
    <property type="molecule type" value="Genomic_DNA"/>
</dbReference>
<dbReference type="OrthoDB" id="2184270at2"/>
<keyword evidence="11" id="KW-0407">Ion channel</keyword>
<keyword evidence="3" id="KW-0813">Transport</keyword>
<keyword evidence="9" id="KW-0406">Ion transport</keyword>
<evidence type="ECO:0000256" key="9">
    <source>
        <dbReference type="ARBA" id="ARBA00023065"/>
    </source>
</evidence>
<reference evidence="15" key="1">
    <citation type="submission" date="2016-09" db="EMBL/GenBank/DDBJ databases">
        <authorList>
            <person name="Gulvik C.A."/>
        </authorList>
    </citation>
    <scope>NUCLEOTIDE SEQUENCE [LARGE SCALE GENOMIC DNA]</scope>
    <source>
        <strain evidence="15">DSM 23328</strain>
    </source>
</reference>
<comment type="catalytic activity">
    <reaction evidence="12">
        <text>K(+)(in) = K(+)(out)</text>
        <dbReference type="Rhea" id="RHEA:29463"/>
        <dbReference type="ChEBI" id="CHEBI:29103"/>
    </reaction>
</comment>
<keyword evidence="4" id="KW-0633">Potassium transport</keyword>
<evidence type="ECO:0000256" key="11">
    <source>
        <dbReference type="ARBA" id="ARBA00023303"/>
    </source>
</evidence>
<evidence type="ECO:0008006" key="16">
    <source>
        <dbReference type="Google" id="ProtNLM"/>
    </source>
</evidence>
<evidence type="ECO:0000256" key="4">
    <source>
        <dbReference type="ARBA" id="ARBA00022538"/>
    </source>
</evidence>
<name>A0A1E5GA97_9ENTE</name>
<organism evidence="14 15">
    <name type="scientific">Enterococcus ureasiticus</name>
    <dbReference type="NCBI Taxonomy" id="903984"/>
    <lineage>
        <taxon>Bacteria</taxon>
        <taxon>Bacillati</taxon>
        <taxon>Bacillota</taxon>
        <taxon>Bacilli</taxon>
        <taxon>Lactobacillales</taxon>
        <taxon>Enterococcaceae</taxon>
        <taxon>Enterococcus</taxon>
    </lineage>
</organism>
<evidence type="ECO:0000256" key="3">
    <source>
        <dbReference type="ARBA" id="ARBA00022448"/>
    </source>
</evidence>
<keyword evidence="10 13" id="KW-0472">Membrane</keyword>
<comment type="caution">
    <text evidence="14">The sequence shown here is derived from an EMBL/GenBank/DDBJ whole genome shotgun (WGS) entry which is preliminary data.</text>
</comment>
<evidence type="ECO:0000313" key="14">
    <source>
        <dbReference type="EMBL" id="OEG09619.1"/>
    </source>
</evidence>
<feature type="transmembrane region" description="Helical" evidence="13">
    <location>
        <begin position="39"/>
        <end position="59"/>
    </location>
</feature>
<evidence type="ECO:0000256" key="1">
    <source>
        <dbReference type="ARBA" id="ARBA00004141"/>
    </source>
</evidence>
<comment type="subcellular location">
    <subcellularLocation>
        <location evidence="1">Membrane</location>
        <topology evidence="1">Multi-pass membrane protein</topology>
    </subcellularLocation>
</comment>
<keyword evidence="7" id="KW-0630">Potassium</keyword>
<feature type="transmembrane region" description="Helical" evidence="13">
    <location>
        <begin position="75"/>
        <end position="95"/>
    </location>
</feature>
<dbReference type="GO" id="GO:0015252">
    <property type="term" value="F:proton channel activity"/>
    <property type="evidence" value="ECO:0007669"/>
    <property type="project" value="InterPro"/>
</dbReference>
<feature type="transmembrane region" description="Helical" evidence="13">
    <location>
        <begin position="107"/>
        <end position="130"/>
    </location>
</feature>
<evidence type="ECO:0000313" key="15">
    <source>
        <dbReference type="Proteomes" id="UP000094068"/>
    </source>
</evidence>
<evidence type="ECO:0000256" key="12">
    <source>
        <dbReference type="ARBA" id="ARBA00034430"/>
    </source>
</evidence>
<keyword evidence="15" id="KW-1185">Reference proteome</keyword>
<keyword evidence="6" id="KW-0631">Potassium channel</keyword>
<evidence type="ECO:0000256" key="8">
    <source>
        <dbReference type="ARBA" id="ARBA00022989"/>
    </source>
</evidence>
<comment type="similarity">
    <text evidence="2">Belongs to the TMEM175 family.</text>
</comment>
<evidence type="ECO:0000256" key="6">
    <source>
        <dbReference type="ARBA" id="ARBA00022826"/>
    </source>
</evidence>
<dbReference type="InterPro" id="IPR010617">
    <property type="entry name" value="TMEM175-like"/>
</dbReference>
<feature type="transmembrane region" description="Helical" evidence="13">
    <location>
        <begin position="151"/>
        <end position="184"/>
    </location>
</feature>